<dbReference type="RefSeq" id="WP_014901251.1">
    <property type="nucleotide sequence ID" value="NZ_FNCP01000015.1"/>
</dbReference>
<dbReference type="Proteomes" id="UP000198656">
    <property type="component" value="Unassembled WGS sequence"/>
</dbReference>
<dbReference type="PANTHER" id="PTHR15892:SF2">
    <property type="entry name" value="LARGE RIBOSOMAL SUBUNIT PROTEIN UL30M"/>
    <property type="match status" value="1"/>
</dbReference>
<evidence type="ECO:0000256" key="1">
    <source>
        <dbReference type="ARBA" id="ARBA00007594"/>
    </source>
</evidence>
<dbReference type="OrthoDB" id="9812790at2"/>
<dbReference type="GO" id="GO:0003735">
    <property type="term" value="F:structural constituent of ribosome"/>
    <property type="evidence" value="ECO:0007669"/>
    <property type="project" value="InterPro"/>
</dbReference>
<dbReference type="InterPro" id="IPR005996">
    <property type="entry name" value="Ribosomal_uL30_bac-type"/>
</dbReference>
<dbReference type="InterPro" id="IPR016082">
    <property type="entry name" value="Ribosomal_uL30_ferredoxin-like"/>
</dbReference>
<evidence type="ECO:0000313" key="8">
    <source>
        <dbReference type="Proteomes" id="UP000198656"/>
    </source>
</evidence>
<dbReference type="EMBL" id="FNCP01000015">
    <property type="protein sequence ID" value="SDH58825.1"/>
    <property type="molecule type" value="Genomic_DNA"/>
</dbReference>
<evidence type="ECO:0000256" key="5">
    <source>
        <dbReference type="HAMAP-Rule" id="MF_01371"/>
    </source>
</evidence>
<evidence type="ECO:0000256" key="4">
    <source>
        <dbReference type="ARBA" id="ARBA00023274"/>
    </source>
</evidence>
<dbReference type="SUPFAM" id="SSF55129">
    <property type="entry name" value="Ribosomal protein L30p/L7e"/>
    <property type="match status" value="1"/>
</dbReference>
<evidence type="ECO:0000256" key="2">
    <source>
        <dbReference type="ARBA" id="ARBA00011838"/>
    </source>
</evidence>
<dbReference type="Pfam" id="PF00327">
    <property type="entry name" value="Ribosomal_L30"/>
    <property type="match status" value="1"/>
</dbReference>
<gene>
    <name evidence="5" type="primary">rpmD</name>
    <name evidence="7" type="ORF">SAMN05443529_11580</name>
</gene>
<dbReference type="GO" id="GO:0006412">
    <property type="term" value="P:translation"/>
    <property type="evidence" value="ECO:0007669"/>
    <property type="project" value="UniProtKB-UniRule"/>
</dbReference>
<dbReference type="PANTHER" id="PTHR15892">
    <property type="entry name" value="MITOCHONDRIAL RIBOSOMAL PROTEIN L30"/>
    <property type="match status" value="1"/>
</dbReference>
<comment type="subunit">
    <text evidence="2 5">Part of the 50S ribosomal subunit.</text>
</comment>
<evidence type="ECO:0000256" key="3">
    <source>
        <dbReference type="ARBA" id="ARBA00022980"/>
    </source>
</evidence>
<dbReference type="InterPro" id="IPR036919">
    <property type="entry name" value="Ribo_uL30_ferredoxin-like_sf"/>
</dbReference>
<organism evidence="7 8">
    <name type="scientific">Desulfosporosinus hippei DSM 8344</name>
    <dbReference type="NCBI Taxonomy" id="1121419"/>
    <lineage>
        <taxon>Bacteria</taxon>
        <taxon>Bacillati</taxon>
        <taxon>Bacillota</taxon>
        <taxon>Clostridia</taxon>
        <taxon>Eubacteriales</taxon>
        <taxon>Desulfitobacteriaceae</taxon>
        <taxon>Desulfosporosinus</taxon>
    </lineage>
</organism>
<reference evidence="8" key="1">
    <citation type="submission" date="2016-10" db="EMBL/GenBank/DDBJ databases">
        <authorList>
            <person name="Varghese N."/>
            <person name="Submissions S."/>
        </authorList>
    </citation>
    <scope>NUCLEOTIDE SEQUENCE [LARGE SCALE GENOMIC DNA]</scope>
    <source>
        <strain evidence="8">DSM 8344</strain>
    </source>
</reference>
<dbReference type="CDD" id="cd01658">
    <property type="entry name" value="Ribosomal_L30"/>
    <property type="match status" value="1"/>
</dbReference>
<keyword evidence="3 5" id="KW-0689">Ribosomal protein</keyword>
<accession>A0A1G8DMM0</accession>
<comment type="similarity">
    <text evidence="1 5">Belongs to the universal ribosomal protein uL30 family.</text>
</comment>
<feature type="domain" description="Large ribosomal subunit protein uL30-like ferredoxin-like fold" evidence="6">
    <location>
        <begin position="3"/>
        <end position="53"/>
    </location>
</feature>
<proteinExistence type="inferred from homology"/>
<evidence type="ECO:0000313" key="7">
    <source>
        <dbReference type="EMBL" id="SDH58825.1"/>
    </source>
</evidence>
<dbReference type="AlphaFoldDB" id="A0A1G8DMM0"/>
<dbReference type="PIRSF" id="PIRSF002211">
    <property type="entry name" value="Ribosomal_L30_bac-type"/>
    <property type="match status" value="1"/>
</dbReference>
<evidence type="ECO:0000259" key="6">
    <source>
        <dbReference type="Pfam" id="PF00327"/>
    </source>
</evidence>
<sequence>MKIKVTLTKSPIGYSQAQHKVLQALGLGKVGSSAIHEDSPGILGMVRKCMHLVTVETLAQ</sequence>
<dbReference type="Gene3D" id="3.30.1390.20">
    <property type="entry name" value="Ribosomal protein L30, ferredoxin-like fold domain"/>
    <property type="match status" value="1"/>
</dbReference>
<keyword evidence="8" id="KW-1185">Reference proteome</keyword>
<name>A0A1G8DMM0_9FIRM</name>
<keyword evidence="4 5" id="KW-0687">Ribonucleoprotein</keyword>
<dbReference type="GO" id="GO:0022625">
    <property type="term" value="C:cytosolic large ribosomal subunit"/>
    <property type="evidence" value="ECO:0007669"/>
    <property type="project" value="TreeGrafter"/>
</dbReference>
<dbReference type="HAMAP" id="MF_01371_B">
    <property type="entry name" value="Ribosomal_uL30_B"/>
    <property type="match status" value="1"/>
</dbReference>
<dbReference type="STRING" id="1121419.SAMN05443529_11580"/>
<dbReference type="NCBIfam" id="TIGR01308">
    <property type="entry name" value="rpmD_bact"/>
    <property type="match status" value="1"/>
</dbReference>
<protein>
    <recommendedName>
        <fullName evidence="5">Large ribosomal subunit protein uL30</fullName>
    </recommendedName>
</protein>